<dbReference type="Pfam" id="PF01433">
    <property type="entry name" value="Peptidase_M1"/>
    <property type="match status" value="1"/>
</dbReference>
<keyword evidence="14" id="KW-1015">Disulfide bond</keyword>
<keyword evidence="6 19" id="KW-0812">Transmembrane</keyword>
<evidence type="ECO:0000256" key="7">
    <source>
        <dbReference type="ARBA" id="ARBA00022723"/>
    </source>
</evidence>
<evidence type="ECO:0000259" key="22">
    <source>
        <dbReference type="Pfam" id="PF17900"/>
    </source>
</evidence>
<dbReference type="AlphaFoldDB" id="N1PBA4"/>
<reference evidence="25" key="1">
    <citation type="submission" date="2012-12" db="EMBL/GenBank/DDBJ databases">
        <authorList>
            <person name="Hellsten U."/>
            <person name="Grimwood J."/>
            <person name="Chapman J.A."/>
            <person name="Shapiro H."/>
            <person name="Aerts A."/>
            <person name="Otillar R.P."/>
            <person name="Terry A.Y."/>
            <person name="Boore J.L."/>
            <person name="Simakov O."/>
            <person name="Marletaz F."/>
            <person name="Cho S.-J."/>
            <person name="Edsinger-Gonzales E."/>
            <person name="Havlak P."/>
            <person name="Kuo D.-H."/>
            <person name="Larsson T."/>
            <person name="Lv J."/>
            <person name="Arendt D."/>
            <person name="Savage R."/>
            <person name="Osoegawa K."/>
            <person name="de Jong P."/>
            <person name="Lindberg D.R."/>
            <person name="Seaver E.C."/>
            <person name="Weisblat D.A."/>
            <person name="Putnam N.H."/>
            <person name="Grigoriev I.V."/>
            <person name="Rokhsar D.S."/>
        </authorList>
    </citation>
    <scope>NUCLEOTIDE SEQUENCE</scope>
    <source>
        <strain evidence="25">I ESC-2004</strain>
    </source>
</reference>
<organism evidence="23">
    <name type="scientific">Capitella teleta</name>
    <name type="common">Polychaete worm</name>
    <dbReference type="NCBI Taxonomy" id="283909"/>
    <lineage>
        <taxon>Eukaryota</taxon>
        <taxon>Metazoa</taxon>
        <taxon>Spiralia</taxon>
        <taxon>Lophotrochozoa</taxon>
        <taxon>Annelida</taxon>
        <taxon>Polychaeta</taxon>
        <taxon>Sedentaria</taxon>
        <taxon>Scolecida</taxon>
        <taxon>Capitellidae</taxon>
        <taxon>Capitella</taxon>
    </lineage>
</organism>
<dbReference type="HOGENOM" id="CLU_003705_0_1_1"/>
<dbReference type="OrthoDB" id="10031169at2759"/>
<evidence type="ECO:0000256" key="6">
    <source>
        <dbReference type="ARBA" id="ARBA00022692"/>
    </source>
</evidence>
<dbReference type="Pfam" id="PF11838">
    <property type="entry name" value="ERAP1_C"/>
    <property type="match status" value="1"/>
</dbReference>
<evidence type="ECO:0000256" key="8">
    <source>
        <dbReference type="ARBA" id="ARBA00022801"/>
    </source>
</evidence>
<keyword evidence="19" id="KW-0031">Aminopeptidase</keyword>
<dbReference type="FunFam" id="2.60.40.1910:FF:000003">
    <property type="entry name" value="Aminopeptidase"/>
    <property type="match status" value="1"/>
</dbReference>
<evidence type="ECO:0000256" key="9">
    <source>
        <dbReference type="ARBA" id="ARBA00022833"/>
    </source>
</evidence>
<reference evidence="23 25" key="2">
    <citation type="journal article" date="2013" name="Nature">
        <title>Insights into bilaterian evolution from three spiralian genomes.</title>
        <authorList>
            <person name="Simakov O."/>
            <person name="Marletaz F."/>
            <person name="Cho S.J."/>
            <person name="Edsinger-Gonzales E."/>
            <person name="Havlak P."/>
            <person name="Hellsten U."/>
            <person name="Kuo D.H."/>
            <person name="Larsson T."/>
            <person name="Lv J."/>
            <person name="Arendt D."/>
            <person name="Savage R."/>
            <person name="Osoegawa K."/>
            <person name="de Jong P."/>
            <person name="Grimwood J."/>
            <person name="Chapman J.A."/>
            <person name="Shapiro H."/>
            <person name="Aerts A."/>
            <person name="Otillar R.P."/>
            <person name="Terry A.Y."/>
            <person name="Boore J.L."/>
            <person name="Grigoriev I.V."/>
            <person name="Lindberg D.R."/>
            <person name="Seaver E.C."/>
            <person name="Weisblat D.A."/>
            <person name="Putnam N.H."/>
            <person name="Rokhsar D.S."/>
        </authorList>
    </citation>
    <scope>NUCLEOTIDE SEQUENCE</scope>
    <source>
        <strain evidence="23 25">I ESC-2004</strain>
    </source>
</reference>
<dbReference type="InterPro" id="IPR001930">
    <property type="entry name" value="Peptidase_M1"/>
</dbReference>
<dbReference type="FunFam" id="2.60.40.1730:FF:000012">
    <property type="entry name" value="Aminopeptidase N"/>
    <property type="match status" value="1"/>
</dbReference>
<dbReference type="EMBL" id="KB291798">
    <property type="protein sequence ID" value="ELU18860.1"/>
    <property type="molecule type" value="Genomic_DNA"/>
</dbReference>
<dbReference type="PANTHER" id="PTHR11533">
    <property type="entry name" value="PROTEASE M1 ZINC METALLOPROTEASE"/>
    <property type="match status" value="1"/>
</dbReference>
<evidence type="ECO:0000256" key="2">
    <source>
        <dbReference type="ARBA" id="ARBA00004606"/>
    </source>
</evidence>
<dbReference type="GO" id="GO:0006508">
    <property type="term" value="P:proteolysis"/>
    <property type="evidence" value="ECO:0007669"/>
    <property type="project" value="UniProtKB-KW"/>
</dbReference>
<evidence type="ECO:0000313" key="25">
    <source>
        <dbReference type="Proteomes" id="UP000014760"/>
    </source>
</evidence>
<evidence type="ECO:0000256" key="12">
    <source>
        <dbReference type="ARBA" id="ARBA00023049"/>
    </source>
</evidence>
<proteinExistence type="inferred from homology"/>
<dbReference type="FunFam" id="1.10.390.10:FF:000016">
    <property type="entry name" value="Glutamyl aminopeptidase"/>
    <property type="match status" value="1"/>
</dbReference>
<dbReference type="GO" id="GO:0005886">
    <property type="term" value="C:plasma membrane"/>
    <property type="evidence" value="ECO:0007669"/>
    <property type="project" value="UniProtKB-SubCell"/>
</dbReference>
<evidence type="ECO:0000256" key="18">
    <source>
        <dbReference type="PIRSR" id="PIRSR634016-4"/>
    </source>
</evidence>
<keyword evidence="15" id="KW-0325">Glycoprotein</keyword>
<protein>
    <recommendedName>
        <fullName evidence="19">Aminopeptidase</fullName>
        <ecNumber evidence="19">3.4.11.-</ecNumber>
    </recommendedName>
</protein>
<dbReference type="GO" id="GO:0005737">
    <property type="term" value="C:cytoplasm"/>
    <property type="evidence" value="ECO:0007669"/>
    <property type="project" value="TreeGrafter"/>
</dbReference>
<keyword evidence="7 17" id="KW-0479">Metal-binding</keyword>
<dbReference type="GO" id="GO:0005615">
    <property type="term" value="C:extracellular space"/>
    <property type="evidence" value="ECO:0007669"/>
    <property type="project" value="TreeGrafter"/>
</dbReference>
<keyword evidence="13 19" id="KW-0472">Membrane</keyword>
<evidence type="ECO:0000256" key="1">
    <source>
        <dbReference type="ARBA" id="ARBA00004236"/>
    </source>
</evidence>
<dbReference type="EMBL" id="AMQN01000043">
    <property type="status" value="NOT_ANNOTATED_CDS"/>
    <property type="molecule type" value="Genomic_DNA"/>
</dbReference>
<comment type="subcellular location">
    <subcellularLocation>
        <location evidence="1">Cell membrane</location>
    </subcellularLocation>
    <subcellularLocation>
        <location evidence="2">Membrane</location>
        <topology evidence="2">Single-pass type II membrane protein</topology>
    </subcellularLocation>
</comment>
<evidence type="ECO:0000256" key="17">
    <source>
        <dbReference type="PIRSR" id="PIRSR634016-3"/>
    </source>
</evidence>
<evidence type="ECO:0000256" key="13">
    <source>
        <dbReference type="ARBA" id="ARBA00023136"/>
    </source>
</evidence>
<dbReference type="SUPFAM" id="SSF55486">
    <property type="entry name" value="Metalloproteases ('zincins'), catalytic domain"/>
    <property type="match status" value="1"/>
</dbReference>
<gene>
    <name evidence="23" type="ORF">CAPTEDRAFT_133041</name>
</gene>
<evidence type="ECO:0000256" key="16">
    <source>
        <dbReference type="PIRSR" id="PIRSR634016-1"/>
    </source>
</evidence>
<dbReference type="Gene3D" id="1.10.390.10">
    <property type="entry name" value="Neutral Protease Domain 2"/>
    <property type="match status" value="1"/>
</dbReference>
<dbReference type="CDD" id="cd09601">
    <property type="entry name" value="M1_APN-Q_like"/>
    <property type="match status" value="1"/>
</dbReference>
<dbReference type="InterPro" id="IPR042097">
    <property type="entry name" value="Aminopeptidase_N-like_N_sf"/>
</dbReference>
<feature type="transmembrane region" description="Helical" evidence="19">
    <location>
        <begin position="21"/>
        <end position="44"/>
    </location>
</feature>
<feature type="non-terminal residue" evidence="23">
    <location>
        <position position="1"/>
    </location>
</feature>
<keyword evidence="11 19" id="KW-1133">Transmembrane helix</keyword>
<dbReference type="GO" id="GO:0043171">
    <property type="term" value="P:peptide catabolic process"/>
    <property type="evidence" value="ECO:0007669"/>
    <property type="project" value="TreeGrafter"/>
</dbReference>
<evidence type="ECO:0000256" key="11">
    <source>
        <dbReference type="ARBA" id="ARBA00022989"/>
    </source>
</evidence>
<dbReference type="Proteomes" id="UP000014760">
    <property type="component" value="Unassembled WGS sequence"/>
</dbReference>
<dbReference type="Gene3D" id="2.60.40.1730">
    <property type="entry name" value="tricorn interacting facor f3 domain"/>
    <property type="match status" value="1"/>
</dbReference>
<dbReference type="GO" id="GO:0070006">
    <property type="term" value="F:metalloaminopeptidase activity"/>
    <property type="evidence" value="ECO:0007669"/>
    <property type="project" value="TreeGrafter"/>
</dbReference>
<keyword evidence="5 19" id="KW-0645">Protease</keyword>
<dbReference type="EnsemblMetazoa" id="CapteT133041">
    <property type="protein sequence ID" value="CapteP133041"/>
    <property type="gene ID" value="CapteG133041"/>
</dbReference>
<evidence type="ECO:0000259" key="20">
    <source>
        <dbReference type="Pfam" id="PF01433"/>
    </source>
</evidence>
<evidence type="ECO:0000313" key="24">
    <source>
        <dbReference type="EnsemblMetazoa" id="CapteP133041"/>
    </source>
</evidence>
<feature type="binding site" evidence="17">
    <location>
        <position position="412"/>
    </location>
    <ligand>
        <name>Zn(2+)</name>
        <dbReference type="ChEBI" id="CHEBI:29105"/>
        <note>catalytic</note>
    </ligand>
</feature>
<evidence type="ECO:0000256" key="14">
    <source>
        <dbReference type="ARBA" id="ARBA00023157"/>
    </source>
</evidence>
<evidence type="ECO:0000256" key="19">
    <source>
        <dbReference type="RuleBase" id="RU364040"/>
    </source>
</evidence>
<dbReference type="InterPro" id="IPR024571">
    <property type="entry name" value="ERAP1-like_C_dom"/>
</dbReference>
<evidence type="ECO:0000256" key="10">
    <source>
        <dbReference type="ARBA" id="ARBA00022968"/>
    </source>
</evidence>
<reference evidence="24" key="3">
    <citation type="submission" date="2015-06" db="UniProtKB">
        <authorList>
            <consortium name="EnsemblMetazoa"/>
        </authorList>
    </citation>
    <scope>IDENTIFICATION</scope>
</reference>
<dbReference type="InterPro" id="IPR027268">
    <property type="entry name" value="Peptidase_M4/M1_CTD_sf"/>
</dbReference>
<feature type="active site" description="Proton acceptor" evidence="16">
    <location>
        <position position="390"/>
    </location>
</feature>
<evidence type="ECO:0000256" key="3">
    <source>
        <dbReference type="ARBA" id="ARBA00010136"/>
    </source>
</evidence>
<keyword evidence="9 17" id="KW-0862">Zinc</keyword>
<dbReference type="GO" id="GO:0008270">
    <property type="term" value="F:zinc ion binding"/>
    <property type="evidence" value="ECO:0007669"/>
    <property type="project" value="UniProtKB-UniRule"/>
</dbReference>
<feature type="domain" description="ERAP1-like C-terminal" evidence="21">
    <location>
        <begin position="619"/>
        <end position="933"/>
    </location>
</feature>
<evidence type="ECO:0000259" key="21">
    <source>
        <dbReference type="Pfam" id="PF11838"/>
    </source>
</evidence>
<dbReference type="InterPro" id="IPR050344">
    <property type="entry name" value="Peptidase_M1_aminopeptidases"/>
</dbReference>
<evidence type="ECO:0000256" key="4">
    <source>
        <dbReference type="ARBA" id="ARBA00022475"/>
    </source>
</evidence>
<dbReference type="STRING" id="283909.N1PBA4"/>
<comment type="similarity">
    <text evidence="3 19">Belongs to the peptidase M1 family.</text>
</comment>
<evidence type="ECO:0000256" key="5">
    <source>
        <dbReference type="ARBA" id="ARBA00022670"/>
    </source>
</evidence>
<sequence>KRSVYEPNNLQRCRQVVCTKTRAFIIILIIVLISLTFALIAAFARPGGLPSCSELTTPSQNPDSVTTPPIATNGNAFPWTDIRLPSDVTPESYDLLLNVDLQKFTYTGEISIHIQAKKKTDFIVFHSKNISITSYSLFETDHENSELRQIKINEFLETTTNQQIYLKLNENLAPLNFYKIKLLFESHLNQGLTGFYRSSYILPDGTDRWLATTHFEPTDARQAFPCFDEPQLKANFTISLVHKSDLIGLSNMNLLFTELYGDSGLVIDHFAESVRMSTYLVAFVVCDFEKVTEQTKHNNIKINIYTPPSMIDQTGLALEVAVKVLDFYEQDFFQINYPLTKSDHIAIPDFAAGAMENWGLITYLTRSLLYSKEESSARDRQWVATVVAHELAHQWFGNLVTMEWWNDLWLNEGFANFMEYKGVNHARPEWKMLDQFLDDAVILGMSSDGLKSSHPINVPVHDPAEINQIFDAISYQKGGSVIRMLESFLSQSTFEQGLHSYLIKHSYQNAQTSDLWEALTIQAVSEGVTDVNVGTIMDTWTSQMGYPVVNIHRQGNQITATQERFLFNPRSTLEEEFTSPHGYKWYIPLTWITSESSESQQIWMPKDSVSFTIDGSPTWVKMNVNMTGFYRVNYDKNGWEILVKQLNTDHTVFTSADRTSLIEDIFALARSGHVNISMAMDLSRYLIKETEYIPWKIAVDCLGYIGYLLKDSPDYVLYKTYMVHLLSERLNEIKWVGKGDQLDIFLRSLVLGQALQLNVKSTIDEVKRRFKSWREGARIPADLKGLVYHGGIKYGTEDDWQFVWNKWKATTLATEKSKLLSSLAASNDGLILNRFLHMSLDENFIKKSDSATVIGAVGNNPAGSLLAWRFVRQNWGTIMERFYGLMSRMKRIIVATSGHFTTQYDYDEVKAFLEEKTAGYHIRAVPQSLEQIEMNIDWLTRNRQTVVEWLRKETESY</sequence>
<dbReference type="GO" id="GO:0042277">
    <property type="term" value="F:peptide binding"/>
    <property type="evidence" value="ECO:0007669"/>
    <property type="project" value="TreeGrafter"/>
</dbReference>
<dbReference type="OMA" id="NGVCIRN"/>
<feature type="domain" description="Aminopeptidase N-like N-terminal" evidence="22">
    <location>
        <begin position="90"/>
        <end position="280"/>
    </location>
</feature>
<keyword evidence="12 19" id="KW-0482">Metalloprotease</keyword>
<dbReference type="Gene3D" id="2.60.40.1910">
    <property type="match status" value="1"/>
</dbReference>
<accession>N1PBA4</accession>
<dbReference type="InterPro" id="IPR014782">
    <property type="entry name" value="Peptidase_M1_dom"/>
</dbReference>
<dbReference type="PANTHER" id="PTHR11533:SF299">
    <property type="entry name" value="AMINOPEPTIDASE"/>
    <property type="match status" value="1"/>
</dbReference>
<dbReference type="Pfam" id="PF17900">
    <property type="entry name" value="Peptidase_M1_N"/>
    <property type="match status" value="1"/>
</dbReference>
<dbReference type="InterPro" id="IPR045357">
    <property type="entry name" value="Aminopeptidase_N-like_N"/>
</dbReference>
<comment type="cofactor">
    <cofactor evidence="17 19">
        <name>Zn(2+)</name>
        <dbReference type="ChEBI" id="CHEBI:29105"/>
    </cofactor>
    <text evidence="17 19">Binds 1 zinc ion per subunit.</text>
</comment>
<dbReference type="EC" id="3.4.11.-" evidence="19"/>
<keyword evidence="10" id="KW-0735">Signal-anchor</keyword>
<feature type="site" description="Transition state stabilizer" evidence="18">
    <location>
        <position position="475"/>
    </location>
</feature>
<name>N1PBA4_CAPTE</name>
<feature type="domain" description="Peptidase M1 membrane alanine aminopeptidase" evidence="20">
    <location>
        <begin position="317"/>
        <end position="540"/>
    </location>
</feature>
<keyword evidence="4" id="KW-1003">Cell membrane</keyword>
<evidence type="ECO:0000313" key="23">
    <source>
        <dbReference type="EMBL" id="ELU18860.1"/>
    </source>
</evidence>
<dbReference type="SUPFAM" id="SSF63737">
    <property type="entry name" value="Leukotriene A4 hydrolase N-terminal domain"/>
    <property type="match status" value="1"/>
</dbReference>
<feature type="binding site" evidence="17">
    <location>
        <position position="389"/>
    </location>
    <ligand>
        <name>Zn(2+)</name>
        <dbReference type="ChEBI" id="CHEBI:29105"/>
        <note>catalytic</note>
    </ligand>
</feature>
<keyword evidence="25" id="KW-1185">Reference proteome</keyword>
<dbReference type="MEROPS" id="M01.010"/>
<evidence type="ECO:0000256" key="15">
    <source>
        <dbReference type="ARBA" id="ARBA00023180"/>
    </source>
</evidence>
<dbReference type="InterPro" id="IPR034016">
    <property type="entry name" value="M1_APN-typ"/>
</dbReference>
<dbReference type="FunFam" id="1.25.50.20:FF:000001">
    <property type="entry name" value="Aminopeptidase"/>
    <property type="match status" value="1"/>
</dbReference>
<keyword evidence="8 19" id="KW-0378">Hydrolase</keyword>
<feature type="binding site" evidence="17">
    <location>
        <position position="393"/>
    </location>
    <ligand>
        <name>Zn(2+)</name>
        <dbReference type="ChEBI" id="CHEBI:29105"/>
        <note>catalytic</note>
    </ligand>
</feature>
<dbReference type="Gene3D" id="1.25.50.20">
    <property type="match status" value="1"/>
</dbReference>
<dbReference type="PRINTS" id="PR00756">
    <property type="entry name" value="ALADIPTASE"/>
</dbReference>